<gene>
    <name evidence="3" type="ORF">OD750_007540</name>
</gene>
<name>A0A9X3YHK5_9GAMM</name>
<sequence length="182" mass="20099">MKRQIAASLVLAFAAAAGVAHAAKHETERVLTADSRAAFDDQALAIRRQMEAGGHYEFVSQAERTQVEQGLTRVADILARHADPKDFTDKDKLELVQAQENVNAILTHNDGRRIICERRAPTGSRLGKDYCRTFAEQERERRATQKDVRDRQRQPSGISGLPSRDGGGNRPNDKRGKAIAAA</sequence>
<evidence type="ECO:0000256" key="2">
    <source>
        <dbReference type="SAM" id="SignalP"/>
    </source>
</evidence>
<feature type="chain" id="PRO_5040820097" evidence="2">
    <location>
        <begin position="23"/>
        <end position="182"/>
    </location>
</feature>
<evidence type="ECO:0000256" key="1">
    <source>
        <dbReference type="SAM" id="MobiDB-lite"/>
    </source>
</evidence>
<feature type="compositionally biased region" description="Basic and acidic residues" evidence="1">
    <location>
        <begin position="137"/>
        <end position="153"/>
    </location>
</feature>
<evidence type="ECO:0000313" key="3">
    <source>
        <dbReference type="EMBL" id="MDC8012396.1"/>
    </source>
</evidence>
<dbReference type="RefSeq" id="WP_263543913.1">
    <property type="nucleotide sequence ID" value="NZ_JAOVZO020000008.1"/>
</dbReference>
<protein>
    <submittedName>
        <fullName evidence="3">Uncharacterized protein</fullName>
    </submittedName>
</protein>
<comment type="caution">
    <text evidence="3">The sequence shown here is derived from an EMBL/GenBank/DDBJ whole genome shotgun (WGS) entry which is preliminary data.</text>
</comment>
<organism evidence="3 4">
    <name type="scientific">Tahibacter soli</name>
    <dbReference type="NCBI Taxonomy" id="2983605"/>
    <lineage>
        <taxon>Bacteria</taxon>
        <taxon>Pseudomonadati</taxon>
        <taxon>Pseudomonadota</taxon>
        <taxon>Gammaproteobacteria</taxon>
        <taxon>Lysobacterales</taxon>
        <taxon>Rhodanobacteraceae</taxon>
        <taxon>Tahibacter</taxon>
    </lineage>
</organism>
<evidence type="ECO:0000313" key="4">
    <source>
        <dbReference type="Proteomes" id="UP001139971"/>
    </source>
</evidence>
<proteinExistence type="predicted"/>
<dbReference type="AlphaFoldDB" id="A0A9X3YHK5"/>
<dbReference type="EMBL" id="JAOVZO020000008">
    <property type="protein sequence ID" value="MDC8012396.1"/>
    <property type="molecule type" value="Genomic_DNA"/>
</dbReference>
<reference evidence="3" key="1">
    <citation type="submission" date="2023-02" db="EMBL/GenBank/DDBJ databases">
        <title>Tahibacter soli sp. nov. isolated from soil.</title>
        <authorList>
            <person name="Baek J.H."/>
            <person name="Lee J.K."/>
            <person name="Choi D.G."/>
            <person name="Jeon C.O."/>
        </authorList>
    </citation>
    <scope>NUCLEOTIDE SEQUENCE</scope>
    <source>
        <strain evidence="3">BL</strain>
    </source>
</reference>
<feature type="region of interest" description="Disordered" evidence="1">
    <location>
        <begin position="137"/>
        <end position="182"/>
    </location>
</feature>
<accession>A0A9X3YHK5</accession>
<dbReference type="Proteomes" id="UP001139971">
    <property type="component" value="Unassembled WGS sequence"/>
</dbReference>
<keyword evidence="2" id="KW-0732">Signal</keyword>
<feature type="signal peptide" evidence="2">
    <location>
        <begin position="1"/>
        <end position="22"/>
    </location>
</feature>
<keyword evidence="4" id="KW-1185">Reference proteome</keyword>